<feature type="domain" description="VOC" evidence="2">
    <location>
        <begin position="2"/>
        <end position="119"/>
    </location>
</feature>
<evidence type="ECO:0000259" key="2">
    <source>
        <dbReference type="PROSITE" id="PS51819"/>
    </source>
</evidence>
<accession>A0AAE0WSJ4</accession>
<dbReference type="SUPFAM" id="SSF54593">
    <property type="entry name" value="Glyoxalase/Bleomycin resistance protein/Dihydroxybiphenyl dioxygenase"/>
    <property type="match status" value="1"/>
</dbReference>
<dbReference type="EMBL" id="JAUTXT010000007">
    <property type="protein sequence ID" value="KAK3677266.1"/>
    <property type="molecule type" value="Genomic_DNA"/>
</dbReference>
<reference evidence="3" key="1">
    <citation type="submission" date="2023-07" db="EMBL/GenBank/DDBJ databases">
        <title>Black Yeasts Isolated from many extreme environments.</title>
        <authorList>
            <person name="Coleine C."/>
            <person name="Stajich J.E."/>
            <person name="Selbmann L."/>
        </authorList>
    </citation>
    <scope>NUCLEOTIDE SEQUENCE</scope>
    <source>
        <strain evidence="3">CCFEE 5485</strain>
    </source>
</reference>
<keyword evidence="4" id="KW-1185">Reference proteome</keyword>
<sequence length="622" mass="68052">MPVSHLGLTVSHISSATSFYLATLGPLGYRCFGQSGDSVGLGVDRADLFLTQEPRGQAVSPAHVAFTADSRLTVRNCYAAALSSGAHPSGAPSYRDRDCTVFNAAIEDPDGNVVEFVHREVVMVEEESAPVDASQQNQVLSWQRSVANSSLHDDIDYRSSRASRAKSRAETVHSLVTSASRSVRTQSEAPTRGLTRAQTMPHNSSPTPEFPSKAMLGTLLGATAGAVLAWTMIKTETRSTRDQAAYDAFDPLRSGSRRSASETRPHRNYSTTESQAPKSHRNLSTTESTYGRKYPPRSLIRGMGQCRRAIEPVAYYQDDEVQDAISRVTASRRPAPPGRSRTMVEALEYSPWSEERRSSRSGASRAALLPVDKPYGYLEGPMSTSPTSQHSRTSRNSAAKSSRDPDNEPRHSRPSSSRHSTTSRQSRREIDEEGDRRRDSGISLQSRRSLHSRRSTRNEGDNDTTSNASTLKPDRRSYSCHESAAGVPLPGSQANPTASTAKHSRAGSRATYVTAAQVPILETYEANDYRDTEESDGMDDMKTVVPDDSISCVDFSKPKLSARNRSDRGDSRSRRSEAAESERTARATRTGSSKHSAAAMPDRSRGEQHNSHGRRRSMASYS</sequence>
<feature type="compositionally biased region" description="Basic residues" evidence="1">
    <location>
        <begin position="611"/>
        <end position="622"/>
    </location>
</feature>
<feature type="region of interest" description="Disordered" evidence="1">
    <location>
        <begin position="348"/>
        <end position="367"/>
    </location>
</feature>
<dbReference type="Pfam" id="PF00903">
    <property type="entry name" value="Glyoxalase"/>
    <property type="match status" value="1"/>
</dbReference>
<feature type="compositionally biased region" description="Low complexity" evidence="1">
    <location>
        <begin position="414"/>
        <end position="424"/>
    </location>
</feature>
<dbReference type="PANTHER" id="PTHR35006">
    <property type="entry name" value="GLYOXALASE FAMILY PROTEIN (AFU_ORTHOLOGUE AFUA_5G14830)"/>
    <property type="match status" value="1"/>
</dbReference>
<name>A0AAE0WSJ4_9PEZI</name>
<feature type="compositionally biased region" description="Polar residues" evidence="1">
    <location>
        <begin position="268"/>
        <end position="289"/>
    </location>
</feature>
<feature type="compositionally biased region" description="Basic and acidic residues" evidence="1">
    <location>
        <begin position="401"/>
        <end position="411"/>
    </location>
</feature>
<dbReference type="PANTHER" id="PTHR35006:SF3">
    <property type="entry name" value="GLYOXALASE FAMILY PROTEIN (AFU_ORTHOLOGUE AFUA_3G06020)"/>
    <property type="match status" value="1"/>
</dbReference>
<feature type="compositionally biased region" description="Basic and acidic residues" evidence="1">
    <location>
        <begin position="426"/>
        <end position="440"/>
    </location>
</feature>
<gene>
    <name evidence="3" type="ORF">LTR78_002804</name>
</gene>
<evidence type="ECO:0000313" key="4">
    <source>
        <dbReference type="Proteomes" id="UP001274830"/>
    </source>
</evidence>
<feature type="compositionally biased region" description="Polar residues" evidence="1">
    <location>
        <begin position="382"/>
        <end position="400"/>
    </location>
</feature>
<feature type="compositionally biased region" description="Polar residues" evidence="1">
    <location>
        <begin position="174"/>
        <end position="189"/>
    </location>
</feature>
<dbReference type="PROSITE" id="PS51819">
    <property type="entry name" value="VOC"/>
    <property type="match status" value="1"/>
</dbReference>
<feature type="compositionally biased region" description="Polar residues" evidence="1">
    <location>
        <begin position="492"/>
        <end position="501"/>
    </location>
</feature>
<feature type="compositionally biased region" description="Polar residues" evidence="1">
    <location>
        <begin position="196"/>
        <end position="207"/>
    </location>
</feature>
<evidence type="ECO:0000256" key="1">
    <source>
        <dbReference type="SAM" id="MobiDB-lite"/>
    </source>
</evidence>
<feature type="region of interest" description="Disordered" evidence="1">
    <location>
        <begin position="244"/>
        <end position="299"/>
    </location>
</feature>
<feature type="region of interest" description="Disordered" evidence="1">
    <location>
        <begin position="523"/>
        <end position="622"/>
    </location>
</feature>
<evidence type="ECO:0000313" key="3">
    <source>
        <dbReference type="EMBL" id="KAK3677266.1"/>
    </source>
</evidence>
<comment type="caution">
    <text evidence="3">The sequence shown here is derived from an EMBL/GenBank/DDBJ whole genome shotgun (WGS) entry which is preliminary data.</text>
</comment>
<dbReference type="AlphaFoldDB" id="A0AAE0WSJ4"/>
<organism evidence="3 4">
    <name type="scientific">Recurvomyces mirabilis</name>
    <dbReference type="NCBI Taxonomy" id="574656"/>
    <lineage>
        <taxon>Eukaryota</taxon>
        <taxon>Fungi</taxon>
        <taxon>Dikarya</taxon>
        <taxon>Ascomycota</taxon>
        <taxon>Pezizomycotina</taxon>
        <taxon>Dothideomycetes</taxon>
        <taxon>Dothideomycetidae</taxon>
        <taxon>Mycosphaerellales</taxon>
        <taxon>Teratosphaeriaceae</taxon>
        <taxon>Recurvomyces</taxon>
    </lineage>
</organism>
<dbReference type="InterPro" id="IPR004360">
    <property type="entry name" value="Glyas_Fos-R_dOase_dom"/>
</dbReference>
<dbReference type="InterPro" id="IPR029068">
    <property type="entry name" value="Glyas_Bleomycin-R_OHBP_Dase"/>
</dbReference>
<dbReference type="Gene3D" id="3.10.180.10">
    <property type="entry name" value="2,3-Dihydroxybiphenyl 1,2-Dioxygenase, domain 1"/>
    <property type="match status" value="1"/>
</dbReference>
<feature type="region of interest" description="Disordered" evidence="1">
    <location>
        <begin position="158"/>
        <end position="213"/>
    </location>
</feature>
<dbReference type="Proteomes" id="UP001274830">
    <property type="component" value="Unassembled WGS sequence"/>
</dbReference>
<feature type="region of interest" description="Disordered" evidence="1">
    <location>
        <begin position="377"/>
        <end position="511"/>
    </location>
</feature>
<feature type="compositionally biased region" description="Basic and acidic residues" evidence="1">
    <location>
        <begin position="564"/>
        <end position="585"/>
    </location>
</feature>
<proteinExistence type="predicted"/>
<protein>
    <recommendedName>
        <fullName evidence="2">VOC domain-containing protein</fullName>
    </recommendedName>
</protein>
<dbReference type="InterPro" id="IPR037523">
    <property type="entry name" value="VOC_core"/>
</dbReference>